<feature type="transmembrane region" description="Helical" evidence="2">
    <location>
        <begin position="84"/>
        <end position="102"/>
    </location>
</feature>
<sequence>MVKWAGGLIVFYGAAHTLGGLAAEGAARHAGTWFGGEMWGEELANMSPAMSAYWLTVNSFGPPLILIGLTVLWLNRRGITPPQFLAWSMAAWVLVGTVIAGPGVGQDVILLAACGLLLAAHRRAKHTDPLAPEDAPTVAENAQRLACVKPAPTAGDSLGSCPGIAPARSGPHPPRERSRRAGWDPSGRS</sequence>
<evidence type="ECO:0000256" key="1">
    <source>
        <dbReference type="SAM" id="MobiDB-lite"/>
    </source>
</evidence>
<proteinExistence type="predicted"/>
<gene>
    <name evidence="3" type="ORF">Van01_51730</name>
</gene>
<name>A0ABQ4I216_9ACTN</name>
<organism evidence="3 4">
    <name type="scientific">Micromonospora andamanensis</name>
    <dbReference type="NCBI Taxonomy" id="1287068"/>
    <lineage>
        <taxon>Bacteria</taxon>
        <taxon>Bacillati</taxon>
        <taxon>Actinomycetota</taxon>
        <taxon>Actinomycetes</taxon>
        <taxon>Micromonosporales</taxon>
        <taxon>Micromonosporaceae</taxon>
        <taxon>Micromonospora</taxon>
    </lineage>
</organism>
<accession>A0ABQ4I216</accession>
<evidence type="ECO:0000256" key="2">
    <source>
        <dbReference type="SAM" id="Phobius"/>
    </source>
</evidence>
<dbReference type="Pfam" id="PF20064">
    <property type="entry name" value="DUF6463"/>
    <property type="match status" value="1"/>
</dbReference>
<comment type="caution">
    <text evidence="3">The sequence shown here is derived from an EMBL/GenBank/DDBJ whole genome shotgun (WGS) entry which is preliminary data.</text>
</comment>
<dbReference type="InterPro" id="IPR045590">
    <property type="entry name" value="DUF6463"/>
</dbReference>
<dbReference type="EMBL" id="BOOZ01000040">
    <property type="protein sequence ID" value="GIJ11959.1"/>
    <property type="molecule type" value="Genomic_DNA"/>
</dbReference>
<evidence type="ECO:0000313" key="3">
    <source>
        <dbReference type="EMBL" id="GIJ11959.1"/>
    </source>
</evidence>
<protein>
    <submittedName>
        <fullName evidence="3">Uncharacterized protein</fullName>
    </submittedName>
</protein>
<feature type="compositionally biased region" description="Basic and acidic residues" evidence="1">
    <location>
        <begin position="173"/>
        <end position="182"/>
    </location>
</feature>
<keyword evidence="2" id="KW-1133">Transmembrane helix</keyword>
<reference evidence="3 4" key="1">
    <citation type="submission" date="2021-01" db="EMBL/GenBank/DDBJ databases">
        <title>Whole genome shotgun sequence of Verrucosispora andamanensis NBRC 109075.</title>
        <authorList>
            <person name="Komaki H."/>
            <person name="Tamura T."/>
        </authorList>
    </citation>
    <scope>NUCLEOTIDE SEQUENCE [LARGE SCALE GENOMIC DNA]</scope>
    <source>
        <strain evidence="3 4">NBRC 109075</strain>
    </source>
</reference>
<feature type="region of interest" description="Disordered" evidence="1">
    <location>
        <begin position="155"/>
        <end position="189"/>
    </location>
</feature>
<dbReference type="Proteomes" id="UP000647017">
    <property type="component" value="Unassembled WGS sequence"/>
</dbReference>
<evidence type="ECO:0000313" key="4">
    <source>
        <dbReference type="Proteomes" id="UP000647017"/>
    </source>
</evidence>
<keyword evidence="4" id="KW-1185">Reference proteome</keyword>
<keyword evidence="2" id="KW-0472">Membrane</keyword>
<feature type="transmembrane region" description="Helical" evidence="2">
    <location>
        <begin position="51"/>
        <end position="72"/>
    </location>
</feature>
<keyword evidence="2" id="KW-0812">Transmembrane</keyword>